<evidence type="ECO:0000313" key="2">
    <source>
        <dbReference type="EMBL" id="SCC35634.1"/>
    </source>
</evidence>
<reference evidence="2 3" key="1">
    <citation type="submission" date="2016-08" db="EMBL/GenBank/DDBJ databases">
        <authorList>
            <person name="Seilhamer J.J."/>
        </authorList>
    </citation>
    <scope>NUCLEOTIDE SEQUENCE [LARGE SCALE GENOMIC DNA]</scope>
    <source>
        <strain evidence="2 3">A37T2</strain>
    </source>
</reference>
<dbReference type="EMBL" id="FMAR01000006">
    <property type="protein sequence ID" value="SCC35634.1"/>
    <property type="molecule type" value="Genomic_DNA"/>
</dbReference>
<feature type="region of interest" description="Disordered" evidence="1">
    <location>
        <begin position="42"/>
        <end position="61"/>
    </location>
</feature>
<keyword evidence="3" id="KW-1185">Reference proteome</keyword>
<evidence type="ECO:0000313" key="3">
    <source>
        <dbReference type="Proteomes" id="UP000242818"/>
    </source>
</evidence>
<name>A0A1C4DW69_9BACT</name>
<organism evidence="2 3">
    <name type="scientific">Chitinophaga costaii</name>
    <dbReference type="NCBI Taxonomy" id="1335309"/>
    <lineage>
        <taxon>Bacteria</taxon>
        <taxon>Pseudomonadati</taxon>
        <taxon>Bacteroidota</taxon>
        <taxon>Chitinophagia</taxon>
        <taxon>Chitinophagales</taxon>
        <taxon>Chitinophagaceae</taxon>
        <taxon>Chitinophaga</taxon>
    </lineage>
</organism>
<gene>
    <name evidence="2" type="ORF">GA0116948_106157</name>
</gene>
<evidence type="ECO:0000256" key="1">
    <source>
        <dbReference type="SAM" id="MobiDB-lite"/>
    </source>
</evidence>
<accession>A0A1C4DW69</accession>
<proteinExistence type="predicted"/>
<sequence length="61" mass="6514">MRKTIVIILLAGLDIFIACSCRSNKVGCPQPRSQWGAEKVLDEMSKPKKGGKSTHATGQAG</sequence>
<dbReference type="Proteomes" id="UP000242818">
    <property type="component" value="Unassembled WGS sequence"/>
</dbReference>
<dbReference type="RefSeq" id="WP_089712061.1">
    <property type="nucleotide sequence ID" value="NZ_FMAR01000006.1"/>
</dbReference>
<dbReference type="STRING" id="1335309.GA0116948_106157"/>
<dbReference type="OrthoDB" id="679110at2"/>
<dbReference type="AlphaFoldDB" id="A0A1C4DW69"/>
<protein>
    <submittedName>
        <fullName evidence="2">Uncharacterized protein</fullName>
    </submittedName>
</protein>